<dbReference type="Gene3D" id="3.40.50.10610">
    <property type="entry name" value="ABC-type transport auxiliary lipoprotein component"/>
    <property type="match status" value="1"/>
</dbReference>
<evidence type="ECO:0000256" key="1">
    <source>
        <dbReference type="SAM" id="SignalP"/>
    </source>
</evidence>
<feature type="signal peptide" evidence="1">
    <location>
        <begin position="1"/>
        <end position="19"/>
    </location>
</feature>
<feature type="chain" id="PRO_5046106287" description="Secreted protein" evidence="1">
    <location>
        <begin position="20"/>
        <end position="214"/>
    </location>
</feature>
<evidence type="ECO:0008006" key="4">
    <source>
        <dbReference type="Google" id="ProtNLM"/>
    </source>
</evidence>
<dbReference type="EMBL" id="BAABCW010000039">
    <property type="protein sequence ID" value="GAA3523661.1"/>
    <property type="molecule type" value="Genomic_DNA"/>
</dbReference>
<gene>
    <name evidence="2" type="ORF">GCM10022393_43160</name>
</gene>
<dbReference type="Proteomes" id="UP001500459">
    <property type="component" value="Unassembled WGS sequence"/>
</dbReference>
<organism evidence="2 3">
    <name type="scientific">Aquimarina addita</name>
    <dbReference type="NCBI Taxonomy" id="870485"/>
    <lineage>
        <taxon>Bacteria</taxon>
        <taxon>Pseudomonadati</taxon>
        <taxon>Bacteroidota</taxon>
        <taxon>Flavobacteriia</taxon>
        <taxon>Flavobacteriales</taxon>
        <taxon>Flavobacteriaceae</taxon>
        <taxon>Aquimarina</taxon>
    </lineage>
</organism>
<proteinExistence type="predicted"/>
<sequence>MKKLLLLIFTIFFSNSIISQTNLFENPDFDKIAKDHRIIGVIPFKASVALRPKQMKDITSEQLERMEKSEGESIQSAMYSWFLKRKKRGTLSVDVQSPATTNAKLKKAGINLDNYEKYTPSELAKILEVDSIIMGTFETNKPMSEGASVALGLLIGFWGTTNSATINLSIYNSVDGELLVNYNKKVRGSIGSDNDDLINRIMRKASRRIAYTKN</sequence>
<reference evidence="3" key="1">
    <citation type="journal article" date="2019" name="Int. J. Syst. Evol. Microbiol.">
        <title>The Global Catalogue of Microorganisms (GCM) 10K type strain sequencing project: providing services to taxonomists for standard genome sequencing and annotation.</title>
        <authorList>
            <consortium name="The Broad Institute Genomics Platform"/>
            <consortium name="The Broad Institute Genome Sequencing Center for Infectious Disease"/>
            <person name="Wu L."/>
            <person name="Ma J."/>
        </authorList>
    </citation>
    <scope>NUCLEOTIDE SEQUENCE [LARGE SCALE GENOMIC DNA]</scope>
    <source>
        <strain evidence="3">JCM 17106</strain>
    </source>
</reference>
<dbReference type="RefSeq" id="WP_344931013.1">
    <property type="nucleotide sequence ID" value="NZ_BAABCW010000039.1"/>
</dbReference>
<comment type="caution">
    <text evidence="2">The sequence shown here is derived from an EMBL/GenBank/DDBJ whole genome shotgun (WGS) entry which is preliminary data.</text>
</comment>
<evidence type="ECO:0000313" key="3">
    <source>
        <dbReference type="Proteomes" id="UP001500459"/>
    </source>
</evidence>
<name>A0ABP6V016_9FLAO</name>
<keyword evidence="1" id="KW-0732">Signal</keyword>
<protein>
    <recommendedName>
        <fullName evidence="4">Secreted protein</fullName>
    </recommendedName>
</protein>
<accession>A0ABP6V016</accession>
<evidence type="ECO:0000313" key="2">
    <source>
        <dbReference type="EMBL" id="GAA3523661.1"/>
    </source>
</evidence>
<keyword evidence="3" id="KW-1185">Reference proteome</keyword>